<dbReference type="PANTHER" id="PTHR24220">
    <property type="entry name" value="IMPORT ATP-BINDING PROTEIN"/>
    <property type="match status" value="1"/>
</dbReference>
<evidence type="ECO:0000313" key="5">
    <source>
        <dbReference type="Proteomes" id="UP000027997"/>
    </source>
</evidence>
<dbReference type="SUPFAM" id="SSF52540">
    <property type="entry name" value="P-loop containing nucleoside triphosphate hydrolases"/>
    <property type="match status" value="1"/>
</dbReference>
<accession>A0A081KFF0</accession>
<keyword evidence="5" id="KW-1185">Reference proteome</keyword>
<evidence type="ECO:0000313" key="4">
    <source>
        <dbReference type="EMBL" id="KEI72876.1"/>
    </source>
</evidence>
<dbReference type="Gene3D" id="3.40.50.300">
    <property type="entry name" value="P-loop containing nucleotide triphosphate hydrolases"/>
    <property type="match status" value="1"/>
</dbReference>
<keyword evidence="1" id="KW-0547">Nucleotide-binding</keyword>
<dbReference type="GO" id="GO:0005524">
    <property type="term" value="F:ATP binding"/>
    <property type="evidence" value="ECO:0007669"/>
    <property type="project" value="UniProtKB-KW"/>
</dbReference>
<dbReference type="InterPro" id="IPR003439">
    <property type="entry name" value="ABC_transporter-like_ATP-bd"/>
</dbReference>
<dbReference type="InterPro" id="IPR015854">
    <property type="entry name" value="ABC_transpr_LolD-like"/>
</dbReference>
<keyword evidence="2" id="KW-0067">ATP-binding</keyword>
<dbReference type="PANTHER" id="PTHR24220:SF611">
    <property type="entry name" value="ATP-BINDING COMPONENT OF ABC TRANSPORTER-RELATED"/>
    <property type="match status" value="1"/>
</dbReference>
<protein>
    <recommendedName>
        <fullName evidence="3">ABC transporter domain-containing protein</fullName>
    </recommendedName>
</protein>
<evidence type="ECO:0000259" key="3">
    <source>
        <dbReference type="PROSITE" id="PS50893"/>
    </source>
</evidence>
<dbReference type="InterPro" id="IPR027417">
    <property type="entry name" value="P-loop_NTPase"/>
</dbReference>
<dbReference type="AlphaFoldDB" id="A0A081KFF0"/>
<evidence type="ECO:0000256" key="1">
    <source>
        <dbReference type="ARBA" id="ARBA00022741"/>
    </source>
</evidence>
<dbReference type="Proteomes" id="UP000027997">
    <property type="component" value="Unassembled WGS sequence"/>
</dbReference>
<feature type="domain" description="ABC transporter" evidence="3">
    <location>
        <begin position="5"/>
        <end position="231"/>
    </location>
</feature>
<dbReference type="EMBL" id="JOJP01000001">
    <property type="protein sequence ID" value="KEI72876.1"/>
    <property type="molecule type" value="Genomic_DNA"/>
</dbReference>
<dbReference type="STRING" id="305900.GV64_21035"/>
<dbReference type="Pfam" id="PF00005">
    <property type="entry name" value="ABC_tran"/>
    <property type="match status" value="1"/>
</dbReference>
<organism evidence="4 5">
    <name type="scientific">Endozoicomonas elysicola</name>
    <dbReference type="NCBI Taxonomy" id="305900"/>
    <lineage>
        <taxon>Bacteria</taxon>
        <taxon>Pseudomonadati</taxon>
        <taxon>Pseudomonadota</taxon>
        <taxon>Gammaproteobacteria</taxon>
        <taxon>Oceanospirillales</taxon>
        <taxon>Endozoicomonadaceae</taxon>
        <taxon>Endozoicomonas</taxon>
    </lineage>
</organism>
<dbReference type="GO" id="GO:0016887">
    <property type="term" value="F:ATP hydrolysis activity"/>
    <property type="evidence" value="ECO:0007669"/>
    <property type="project" value="InterPro"/>
</dbReference>
<dbReference type="GO" id="GO:0022857">
    <property type="term" value="F:transmembrane transporter activity"/>
    <property type="evidence" value="ECO:0007669"/>
    <property type="project" value="TreeGrafter"/>
</dbReference>
<comment type="caution">
    <text evidence="4">The sequence shown here is derived from an EMBL/GenBank/DDBJ whole genome shotgun (WGS) entry which is preliminary data.</text>
</comment>
<dbReference type="InterPro" id="IPR003593">
    <property type="entry name" value="AAA+_ATPase"/>
</dbReference>
<dbReference type="SMART" id="SM00382">
    <property type="entry name" value="AAA"/>
    <property type="match status" value="1"/>
</dbReference>
<name>A0A081KFF0_9GAMM</name>
<evidence type="ECO:0000256" key="2">
    <source>
        <dbReference type="ARBA" id="ARBA00022840"/>
    </source>
</evidence>
<gene>
    <name evidence="4" type="ORF">GV64_21035</name>
</gene>
<dbReference type="PROSITE" id="PS50893">
    <property type="entry name" value="ABC_TRANSPORTER_2"/>
    <property type="match status" value="1"/>
</dbReference>
<proteinExistence type="predicted"/>
<sequence>MNQAVTIENLELNRGNKNYLSIPIFTVEKGERLQITGLNGSGKTSLLQILAGLLIPDSGKIEIFGQRIDQLSGSEQEKFRSGQVGYIFQQPTLIAYLNPLENILLPCRLSELRQQRLEAHKTTANYEAYQLMAALKMENPELLRQSTGQLSIGQQQRVAIARALIGTPSLILADEAASALDPLTRQTMYEMLLQSAKEHEQTLICVDHTPYPGFDRCLDMSKINHSQQVAKLW</sequence>
<dbReference type="RefSeq" id="WP_020581564.1">
    <property type="nucleotide sequence ID" value="NZ_JOJP01000001.1"/>
</dbReference>
<dbReference type="eggNOG" id="COG1136">
    <property type="taxonomic scope" value="Bacteria"/>
</dbReference>
<dbReference type="GO" id="GO:0005886">
    <property type="term" value="C:plasma membrane"/>
    <property type="evidence" value="ECO:0007669"/>
    <property type="project" value="TreeGrafter"/>
</dbReference>
<reference evidence="4 5" key="1">
    <citation type="submission" date="2014-06" db="EMBL/GenBank/DDBJ databases">
        <title>Whole Genome Sequences of Three Symbiotic Endozoicomonas Bacteria.</title>
        <authorList>
            <person name="Neave M.J."/>
            <person name="Apprill A."/>
            <person name="Voolstra C.R."/>
        </authorList>
    </citation>
    <scope>NUCLEOTIDE SEQUENCE [LARGE SCALE GENOMIC DNA]</scope>
    <source>
        <strain evidence="4 5">DSM 22380</strain>
    </source>
</reference>